<organism evidence="3 4">
    <name type="scientific">Methylocystis iwaonis</name>
    <dbReference type="NCBI Taxonomy" id="2885079"/>
    <lineage>
        <taxon>Bacteria</taxon>
        <taxon>Pseudomonadati</taxon>
        <taxon>Pseudomonadota</taxon>
        <taxon>Alphaproteobacteria</taxon>
        <taxon>Hyphomicrobiales</taxon>
        <taxon>Methylocystaceae</taxon>
        <taxon>Methylocystis</taxon>
    </lineage>
</organism>
<feature type="chain" id="PRO_5046845365" evidence="2">
    <location>
        <begin position="35"/>
        <end position="205"/>
    </location>
</feature>
<proteinExistence type="predicted"/>
<feature type="signal peptide" evidence="2">
    <location>
        <begin position="1"/>
        <end position="34"/>
    </location>
</feature>
<reference evidence="3 4" key="1">
    <citation type="journal article" date="2023" name="Int. J. Syst. Evol. Microbiol.">
        <title>Methylocystis iwaonis sp. nov., a type II methane-oxidizing bacterium from surface soil of a rice paddy field in Japan, and emended description of the genus Methylocystis (ex Whittenbury et al. 1970) Bowman et al. 1993.</title>
        <authorList>
            <person name="Kaise H."/>
            <person name="Sawadogo J.B."/>
            <person name="Alam M.S."/>
            <person name="Ueno C."/>
            <person name="Dianou D."/>
            <person name="Shinjo R."/>
            <person name="Asakawa S."/>
        </authorList>
    </citation>
    <scope>NUCLEOTIDE SEQUENCE [LARGE SCALE GENOMIC DNA]</scope>
    <source>
        <strain evidence="3 4">SS37A-Re</strain>
    </source>
</reference>
<evidence type="ECO:0000313" key="4">
    <source>
        <dbReference type="Proteomes" id="UP001317629"/>
    </source>
</evidence>
<feature type="region of interest" description="Disordered" evidence="1">
    <location>
        <begin position="181"/>
        <end position="205"/>
    </location>
</feature>
<dbReference type="Proteomes" id="UP001317629">
    <property type="component" value="Chromosome"/>
</dbReference>
<feature type="region of interest" description="Disordered" evidence="1">
    <location>
        <begin position="75"/>
        <end position="97"/>
    </location>
</feature>
<sequence>MYSMSIHKRGPVEKIARFFMRALFFASLATPANAGFFEELFGLGGADEARGAPRPQARVQHSATRRHSFTLRFDNSPKKNARERAHAMETAEGSDSTGARLSKPLFCGAEPLQPAAADKSLLRLHDATLRAGDSVVTPTGILIFRGRIGCPHSDEDFVALADSRLPRQKRDALLSLERTLPSLQPDDGAKAEKLTELKVAGEGHP</sequence>
<evidence type="ECO:0000256" key="2">
    <source>
        <dbReference type="SAM" id="SignalP"/>
    </source>
</evidence>
<keyword evidence="4" id="KW-1185">Reference proteome</keyword>
<accession>A0ABM8E8L1</accession>
<keyword evidence="2" id="KW-0732">Signal</keyword>
<feature type="compositionally biased region" description="Basic and acidic residues" evidence="1">
    <location>
        <begin position="75"/>
        <end position="89"/>
    </location>
</feature>
<name>A0ABM8E8L1_9HYPH</name>
<evidence type="ECO:0000313" key="3">
    <source>
        <dbReference type="EMBL" id="BDV34319.1"/>
    </source>
</evidence>
<feature type="compositionally biased region" description="Basic and acidic residues" evidence="1">
    <location>
        <begin position="187"/>
        <end position="205"/>
    </location>
</feature>
<protein>
    <submittedName>
        <fullName evidence="3">Uncharacterized protein</fullName>
    </submittedName>
</protein>
<gene>
    <name evidence="3" type="ORF">SS37A_18480</name>
</gene>
<dbReference type="EMBL" id="AP027142">
    <property type="protein sequence ID" value="BDV34319.1"/>
    <property type="molecule type" value="Genomic_DNA"/>
</dbReference>
<evidence type="ECO:0000256" key="1">
    <source>
        <dbReference type="SAM" id="MobiDB-lite"/>
    </source>
</evidence>